<dbReference type="EMBL" id="JAHUTI010026467">
    <property type="protein sequence ID" value="MED6240766.1"/>
    <property type="molecule type" value="Genomic_DNA"/>
</dbReference>
<name>A0ABU7ASN2_9TELE</name>
<reference evidence="2 3" key="1">
    <citation type="submission" date="2021-07" db="EMBL/GenBank/DDBJ databases">
        <authorList>
            <person name="Palmer J.M."/>
        </authorList>
    </citation>
    <scope>NUCLEOTIDE SEQUENCE [LARGE SCALE GENOMIC DNA]</scope>
    <source>
        <strain evidence="2 3">AT_MEX2019</strain>
        <tissue evidence="2">Muscle</tissue>
    </source>
</reference>
<dbReference type="Proteomes" id="UP001345963">
    <property type="component" value="Unassembled WGS sequence"/>
</dbReference>
<evidence type="ECO:0000256" key="1">
    <source>
        <dbReference type="SAM" id="SignalP"/>
    </source>
</evidence>
<proteinExistence type="predicted"/>
<organism evidence="2 3">
    <name type="scientific">Ataeniobius toweri</name>
    <dbReference type="NCBI Taxonomy" id="208326"/>
    <lineage>
        <taxon>Eukaryota</taxon>
        <taxon>Metazoa</taxon>
        <taxon>Chordata</taxon>
        <taxon>Craniata</taxon>
        <taxon>Vertebrata</taxon>
        <taxon>Euteleostomi</taxon>
        <taxon>Actinopterygii</taxon>
        <taxon>Neopterygii</taxon>
        <taxon>Teleostei</taxon>
        <taxon>Neoteleostei</taxon>
        <taxon>Acanthomorphata</taxon>
        <taxon>Ovalentaria</taxon>
        <taxon>Atherinomorphae</taxon>
        <taxon>Cyprinodontiformes</taxon>
        <taxon>Goodeidae</taxon>
        <taxon>Ataeniobius</taxon>
    </lineage>
</organism>
<feature type="signal peptide" evidence="1">
    <location>
        <begin position="1"/>
        <end position="23"/>
    </location>
</feature>
<evidence type="ECO:0000313" key="3">
    <source>
        <dbReference type="Proteomes" id="UP001345963"/>
    </source>
</evidence>
<feature type="chain" id="PRO_5046945292" evidence="1">
    <location>
        <begin position="24"/>
        <end position="112"/>
    </location>
</feature>
<keyword evidence="1" id="KW-0732">Signal</keyword>
<evidence type="ECO:0000313" key="2">
    <source>
        <dbReference type="EMBL" id="MED6240766.1"/>
    </source>
</evidence>
<accession>A0ABU7ASN2</accession>
<keyword evidence="3" id="KW-1185">Reference proteome</keyword>
<gene>
    <name evidence="2" type="ORF">ATANTOWER_027673</name>
</gene>
<comment type="caution">
    <text evidence="2">The sequence shown here is derived from an EMBL/GenBank/DDBJ whole genome shotgun (WGS) entry which is preliminary data.</text>
</comment>
<sequence>MGPYRCVCLSVFVLLTDCHCLRAAVVLIQADEGWHAGGGTQALGQVGSSRVVRMHPVLRGHAVTREAAIPMGHLLYTKNKTSNLNVKWEKTNFFRFQGILHRYLDMHCETGW</sequence>
<protein>
    <submittedName>
        <fullName evidence="2">Uncharacterized protein</fullName>
    </submittedName>
</protein>